<dbReference type="Proteomes" id="UP000799770">
    <property type="component" value="Unassembled WGS sequence"/>
</dbReference>
<protein>
    <submittedName>
        <fullName evidence="1">Uncharacterized protein</fullName>
    </submittedName>
</protein>
<dbReference type="OrthoDB" id="3798608at2759"/>
<keyword evidence="2" id="KW-1185">Reference proteome</keyword>
<accession>A0A6A5YYI7</accession>
<evidence type="ECO:0000313" key="2">
    <source>
        <dbReference type="Proteomes" id="UP000799770"/>
    </source>
</evidence>
<organism evidence="1 2">
    <name type="scientific">Lophiotrema nucula</name>
    <dbReference type="NCBI Taxonomy" id="690887"/>
    <lineage>
        <taxon>Eukaryota</taxon>
        <taxon>Fungi</taxon>
        <taxon>Dikarya</taxon>
        <taxon>Ascomycota</taxon>
        <taxon>Pezizomycotina</taxon>
        <taxon>Dothideomycetes</taxon>
        <taxon>Pleosporomycetidae</taxon>
        <taxon>Pleosporales</taxon>
        <taxon>Lophiotremataceae</taxon>
        <taxon>Lophiotrema</taxon>
    </lineage>
</organism>
<proteinExistence type="predicted"/>
<reference evidence="1" key="1">
    <citation type="journal article" date="2020" name="Stud. Mycol.">
        <title>101 Dothideomycetes genomes: a test case for predicting lifestyles and emergence of pathogens.</title>
        <authorList>
            <person name="Haridas S."/>
            <person name="Albert R."/>
            <person name="Binder M."/>
            <person name="Bloem J."/>
            <person name="Labutti K."/>
            <person name="Salamov A."/>
            <person name="Andreopoulos B."/>
            <person name="Baker S."/>
            <person name="Barry K."/>
            <person name="Bills G."/>
            <person name="Bluhm B."/>
            <person name="Cannon C."/>
            <person name="Castanera R."/>
            <person name="Culley D."/>
            <person name="Daum C."/>
            <person name="Ezra D."/>
            <person name="Gonzalez J."/>
            <person name="Henrissat B."/>
            <person name="Kuo A."/>
            <person name="Liang C."/>
            <person name="Lipzen A."/>
            <person name="Lutzoni F."/>
            <person name="Magnuson J."/>
            <person name="Mondo S."/>
            <person name="Nolan M."/>
            <person name="Ohm R."/>
            <person name="Pangilinan J."/>
            <person name="Park H.-J."/>
            <person name="Ramirez L."/>
            <person name="Alfaro M."/>
            <person name="Sun H."/>
            <person name="Tritt A."/>
            <person name="Yoshinaga Y."/>
            <person name="Zwiers L.-H."/>
            <person name="Turgeon B."/>
            <person name="Goodwin S."/>
            <person name="Spatafora J."/>
            <person name="Crous P."/>
            <person name="Grigoriev I."/>
        </authorList>
    </citation>
    <scope>NUCLEOTIDE SEQUENCE</scope>
    <source>
        <strain evidence="1">CBS 627.86</strain>
    </source>
</reference>
<sequence length="362" mass="40888">MLTENMKHQATIDNNQVPNNLYHFVGLNSVAVEYLWEAGFNAVNSIAQIFHSHHTGTPAWVQALNFGGSSQEVSDVLEWLESKGAPMDWIHPTFGTTPLHVFVRRLADIILRPRISDEMDSGYRSSFSLKAMLSDYRDSCVCPCSDGGCAPITCAIQETIDSTSVSLWVLFDFGLNVWYSGLPRIDLNSEGLGNRAAGLVSHLFSQVDACENNLPWLGGTILRVMTFERLHLTHTCCRFIGKELGSWPDYLPSHTRPCREEAEEIHESEGKYIDVLENLLPQFEQQWKQYHGKFADFIKNVWEVRMGEEDTNLTGDPREERAKIRELGVVLDPYESEDSDGESVYEDAVAIPFGPERPPEMQ</sequence>
<dbReference type="AlphaFoldDB" id="A0A6A5YYI7"/>
<name>A0A6A5YYI7_9PLEO</name>
<dbReference type="EMBL" id="ML977333">
    <property type="protein sequence ID" value="KAF2111884.1"/>
    <property type="molecule type" value="Genomic_DNA"/>
</dbReference>
<gene>
    <name evidence="1" type="ORF">BDV96DRAFT_649852</name>
</gene>
<evidence type="ECO:0000313" key="1">
    <source>
        <dbReference type="EMBL" id="KAF2111884.1"/>
    </source>
</evidence>